<keyword evidence="3" id="KW-0723">Serine/threonine-protein kinase</keyword>
<dbReference type="InterPro" id="IPR011009">
    <property type="entry name" value="Kinase-like_dom_sf"/>
</dbReference>
<dbReference type="PROSITE" id="PS00479">
    <property type="entry name" value="ZF_DAG_PE_1"/>
    <property type="match status" value="1"/>
</dbReference>
<dbReference type="SMART" id="SM00109">
    <property type="entry name" value="C1"/>
    <property type="match status" value="2"/>
</dbReference>
<dbReference type="SMART" id="SM00220">
    <property type="entry name" value="S_TKc"/>
    <property type="match status" value="1"/>
</dbReference>
<evidence type="ECO:0000256" key="9">
    <source>
        <dbReference type="ARBA" id="ARBA00022840"/>
    </source>
</evidence>
<evidence type="ECO:0000313" key="12">
    <source>
        <dbReference type="EMBL" id="CAF0841874.1"/>
    </source>
</evidence>
<evidence type="ECO:0000256" key="7">
    <source>
        <dbReference type="ARBA" id="ARBA00022777"/>
    </source>
</evidence>
<feature type="domain" description="Phorbol-ester/DAG-type" evidence="11">
    <location>
        <begin position="732"/>
        <end position="787"/>
    </location>
</feature>
<evidence type="ECO:0000256" key="2">
    <source>
        <dbReference type="ARBA" id="ARBA00012429"/>
    </source>
</evidence>
<dbReference type="Gene3D" id="3.30.60.20">
    <property type="match status" value="2"/>
</dbReference>
<proteinExistence type="inferred from homology"/>
<name>A0A813VLD0_9BILA</name>
<keyword evidence="4" id="KW-0808">Transferase</keyword>
<dbReference type="EMBL" id="CAJNOO010000175">
    <property type="protein sequence ID" value="CAF0841874.1"/>
    <property type="molecule type" value="Genomic_DNA"/>
</dbReference>
<dbReference type="InterPro" id="IPR046349">
    <property type="entry name" value="C1-like_sf"/>
</dbReference>
<dbReference type="PROSITE" id="PS50011">
    <property type="entry name" value="PROTEIN_KINASE_DOM"/>
    <property type="match status" value="1"/>
</dbReference>
<sequence>MNTNPESTNKIVYDCLSDVLFGKDAQDEDNIINLEEIQSNAMNYTEVLRNSSNNLESSNDSSTIDNGLLHYYTDMSRKEFCSTLLKILRDAHISKLHANQLLSFIHSTFPTPNTVPTRIEQVLEFLEIDDYLLKKYILCTVCNNILSGSDTCSKCLCSDHKCFGVVYDMNIEQLIKKIYIRLKMDINEYREHLRSMNDIHEMNDIGFNKIYQQLLKENMNKTFITFLLHLDGVTIDHNHHIDVKFLCITGDSPALRNVLNFIGHGEPVLRYSSTYAKESAEAEETKTIVYGHKGTSILQNILDTKLPEAIIIDYQHVSLLRHTKTVLSTIYKQLKPSHRRLIDIKLKNQCFPHFFNRRMKPFKNLSFIKAVELRNILLYGFLPLSYEFINREQLAHFALFICSIRLYHSQPPMFGRETATIANRLFKQYYKDHKKFYHLIQHYVLHLHFHYGNQYVNYGSLANIGCFSQEDLLGHISSNTHGTRYYDDQIVHYYNIDFSLNNRLPQTEYKVYSKPIDLDANFIIDNHSIIIQHHNQICKCLNTLKCDTIKLEPSLVKTPIVISVNEIFDWNKNDGNYCQIICLTPTSKIIADIVLWFDSLLDIMNNTKRNEKVQSELPCSMTLKEEYDLQFSLQLIGNLKPLISSSAVPKKLDRHKKKLSRQQTQGHLMELKQFNQPVRCAVCDELIGGYHHQGFECLQCSLATHKKCHPNIRFQCQKSLGSVNSCLSINHPHTFKEYEIAFVRALVSRNCGNCKHCGTQIYRNALKCTQCSAIIHERCQSKISPICSISNDSPTETILKYSNIVGARFHGAKIKKEKNRHSESSSFDLSWLDPLPELSIENSQGISLPKFHDFKYIGRLGNGACAQVYCIQHILSEQYFAIKVADGTDIEARQQLEVEKYILFRYSHGNPYMIKVYCAFHQGNKLFLVMELVQGGTLCHKIQTTRMNEDEIRYYLAQIICVIQYLHSNNIVYRDLKLEHAIVCSTGSIRLIDYGLARILKASDETCHTFCGTYSYMAPEVRCLEKSSSDKGYSFAVDFWALGIMFVQMLCGEKIDFDDIFANNNENTTEPIKITQYLELPRYISLEAHSCVIGLLENDPEKRLGSPNSPHGLIRDHPFFKAGHRINWSEIDEGVFKPCHKNSENIRVMSDTSCHQSLPTLQLDRGGHAKDDWIAAGKSTCTSDENERLKSFNYINSSSCLEFTQSDFL</sequence>
<dbReference type="Pfam" id="PF00069">
    <property type="entry name" value="Pkinase"/>
    <property type="match status" value="1"/>
</dbReference>
<dbReference type="SUPFAM" id="SSF57889">
    <property type="entry name" value="Cysteine-rich domain"/>
    <property type="match status" value="2"/>
</dbReference>
<dbReference type="Gene3D" id="1.10.510.10">
    <property type="entry name" value="Transferase(Phosphotransferase) domain 1"/>
    <property type="match status" value="1"/>
</dbReference>
<evidence type="ECO:0000256" key="5">
    <source>
        <dbReference type="ARBA" id="ARBA00022723"/>
    </source>
</evidence>
<keyword evidence="5" id="KW-0479">Metal-binding</keyword>
<dbReference type="SUPFAM" id="SSF56112">
    <property type="entry name" value="Protein kinase-like (PK-like)"/>
    <property type="match status" value="1"/>
</dbReference>
<comment type="caution">
    <text evidence="12">The sequence shown here is derived from an EMBL/GenBank/DDBJ whole genome shotgun (WGS) entry which is preliminary data.</text>
</comment>
<dbReference type="InterPro" id="IPR002219">
    <property type="entry name" value="PKC_DAG/PE"/>
</dbReference>
<dbReference type="GO" id="GO:0046872">
    <property type="term" value="F:metal ion binding"/>
    <property type="evidence" value="ECO:0007669"/>
    <property type="project" value="UniProtKB-KW"/>
</dbReference>
<evidence type="ECO:0000256" key="8">
    <source>
        <dbReference type="ARBA" id="ARBA00022833"/>
    </source>
</evidence>
<dbReference type="AlphaFoldDB" id="A0A813VLD0"/>
<accession>A0A813VLD0</accession>
<feature type="domain" description="Protein kinase" evidence="10">
    <location>
        <begin position="854"/>
        <end position="1120"/>
    </location>
</feature>
<evidence type="ECO:0000259" key="10">
    <source>
        <dbReference type="PROSITE" id="PS50011"/>
    </source>
</evidence>
<reference evidence="12" key="1">
    <citation type="submission" date="2021-02" db="EMBL/GenBank/DDBJ databases">
        <authorList>
            <person name="Nowell W R."/>
        </authorList>
    </citation>
    <scope>NUCLEOTIDE SEQUENCE</scope>
</reference>
<dbReference type="InterPro" id="IPR045270">
    <property type="entry name" value="STKc_AGC"/>
</dbReference>
<dbReference type="PANTHER" id="PTHR24351">
    <property type="entry name" value="RIBOSOMAL PROTEIN S6 KINASE"/>
    <property type="match status" value="1"/>
</dbReference>
<dbReference type="InterPro" id="IPR000719">
    <property type="entry name" value="Prot_kinase_dom"/>
</dbReference>
<keyword evidence="9" id="KW-0067">ATP-binding</keyword>
<gene>
    <name evidence="12" type="ORF">RFH988_LOCUS5990</name>
</gene>
<dbReference type="GO" id="GO:0004697">
    <property type="term" value="F:diacylglycerol-dependent serine/threonine kinase activity"/>
    <property type="evidence" value="ECO:0007669"/>
    <property type="project" value="UniProtKB-EC"/>
</dbReference>
<dbReference type="PROSITE" id="PS50081">
    <property type="entry name" value="ZF_DAG_PE_2"/>
    <property type="match status" value="2"/>
</dbReference>
<organism evidence="12 13">
    <name type="scientific">Rotaria sordida</name>
    <dbReference type="NCBI Taxonomy" id="392033"/>
    <lineage>
        <taxon>Eukaryota</taxon>
        <taxon>Metazoa</taxon>
        <taxon>Spiralia</taxon>
        <taxon>Gnathifera</taxon>
        <taxon>Rotifera</taxon>
        <taxon>Eurotatoria</taxon>
        <taxon>Bdelloidea</taxon>
        <taxon>Philodinida</taxon>
        <taxon>Philodinidae</taxon>
        <taxon>Rotaria</taxon>
    </lineage>
</organism>
<keyword evidence="6" id="KW-0547">Nucleotide-binding</keyword>
<dbReference type="Gene3D" id="3.30.200.20">
    <property type="entry name" value="Phosphorylase Kinase, domain 1"/>
    <property type="match status" value="1"/>
</dbReference>
<keyword evidence="8" id="KW-0862">Zinc</keyword>
<evidence type="ECO:0000256" key="6">
    <source>
        <dbReference type="ARBA" id="ARBA00022741"/>
    </source>
</evidence>
<dbReference type="GO" id="GO:0005524">
    <property type="term" value="F:ATP binding"/>
    <property type="evidence" value="ECO:0007669"/>
    <property type="project" value="UniProtKB-KW"/>
</dbReference>
<evidence type="ECO:0000256" key="1">
    <source>
        <dbReference type="ARBA" id="ARBA00005490"/>
    </source>
</evidence>
<feature type="domain" description="Phorbol-ester/DAG-type" evidence="11">
    <location>
        <begin position="666"/>
        <end position="716"/>
    </location>
</feature>
<dbReference type="Proteomes" id="UP000663882">
    <property type="component" value="Unassembled WGS sequence"/>
</dbReference>
<evidence type="ECO:0000256" key="4">
    <source>
        <dbReference type="ARBA" id="ARBA00022679"/>
    </source>
</evidence>
<keyword evidence="7" id="KW-0418">Kinase</keyword>
<dbReference type="EC" id="2.7.11.13" evidence="2"/>
<dbReference type="OrthoDB" id="7700589at2759"/>
<evidence type="ECO:0000313" key="13">
    <source>
        <dbReference type="Proteomes" id="UP000663882"/>
    </source>
</evidence>
<protein>
    <recommendedName>
        <fullName evidence="2">protein kinase C</fullName>
        <ecNumber evidence="2">2.7.11.13</ecNumber>
    </recommendedName>
</protein>
<comment type="similarity">
    <text evidence="1">Belongs to the protein kinase superfamily. AGC Ser/Thr protein kinase family. PKC subfamily.</text>
</comment>
<evidence type="ECO:0000256" key="3">
    <source>
        <dbReference type="ARBA" id="ARBA00022527"/>
    </source>
</evidence>
<dbReference type="Pfam" id="PF00130">
    <property type="entry name" value="C1_1"/>
    <property type="match status" value="2"/>
</dbReference>
<dbReference type="CDD" id="cd05123">
    <property type="entry name" value="STKc_AGC"/>
    <property type="match status" value="1"/>
</dbReference>
<evidence type="ECO:0000259" key="11">
    <source>
        <dbReference type="PROSITE" id="PS50081"/>
    </source>
</evidence>